<evidence type="ECO:0000256" key="1">
    <source>
        <dbReference type="ARBA" id="ARBA00004141"/>
    </source>
</evidence>
<feature type="transmembrane region" description="Helical" evidence="9">
    <location>
        <begin position="155"/>
        <end position="174"/>
    </location>
</feature>
<dbReference type="EC" id="2.4.99.28" evidence="7"/>
<comment type="subcellular location">
    <subcellularLocation>
        <location evidence="1">Membrane</location>
        <topology evidence="1">Multi-pass membrane protein</topology>
    </subcellularLocation>
</comment>
<dbReference type="NCBIfam" id="TIGR02210">
    <property type="entry name" value="rodA_shape"/>
    <property type="match status" value="1"/>
</dbReference>
<keyword evidence="5 9" id="KW-1133">Transmembrane helix</keyword>
<dbReference type="EMBL" id="JACXYY010000001">
    <property type="protein sequence ID" value="MBD3913101.1"/>
    <property type="molecule type" value="Genomic_DNA"/>
</dbReference>
<evidence type="ECO:0000256" key="7">
    <source>
        <dbReference type="ARBA" id="ARBA00044770"/>
    </source>
</evidence>
<feature type="transmembrane region" description="Helical" evidence="9">
    <location>
        <begin position="65"/>
        <end position="81"/>
    </location>
</feature>
<keyword evidence="11" id="KW-1185">Reference proteome</keyword>
<feature type="transmembrane region" description="Helical" evidence="9">
    <location>
        <begin position="204"/>
        <end position="224"/>
    </location>
</feature>
<evidence type="ECO:0000256" key="2">
    <source>
        <dbReference type="ARBA" id="ARBA00004752"/>
    </source>
</evidence>
<accession>A0ABR8MDD7</accession>
<dbReference type="PANTHER" id="PTHR30474">
    <property type="entry name" value="CELL CYCLE PROTEIN"/>
    <property type="match status" value="1"/>
</dbReference>
<feature type="transmembrane region" description="Helical" evidence="9">
    <location>
        <begin position="180"/>
        <end position="197"/>
    </location>
</feature>
<evidence type="ECO:0000256" key="8">
    <source>
        <dbReference type="ARBA" id="ARBA00049902"/>
    </source>
</evidence>
<evidence type="ECO:0000256" key="9">
    <source>
        <dbReference type="SAM" id="Phobius"/>
    </source>
</evidence>
<reference evidence="10 11" key="1">
    <citation type="submission" date="2020-09" db="EMBL/GenBank/DDBJ databases">
        <title>novel species in genus Nocardioides.</title>
        <authorList>
            <person name="Zhang G."/>
        </authorList>
    </citation>
    <scope>NUCLEOTIDE SEQUENCE [LARGE SCALE GENOMIC DNA]</scope>
    <source>
        <strain evidence="10 11">19197</strain>
    </source>
</reference>
<feature type="transmembrane region" description="Helical" evidence="9">
    <location>
        <begin position="123"/>
        <end position="143"/>
    </location>
</feature>
<dbReference type="RefSeq" id="WP_191197473.1">
    <property type="nucleotide sequence ID" value="NZ_BAAAPA010000002.1"/>
</dbReference>
<evidence type="ECO:0000313" key="10">
    <source>
        <dbReference type="EMBL" id="MBD3913101.1"/>
    </source>
</evidence>
<keyword evidence="6 9" id="KW-0472">Membrane</keyword>
<dbReference type="InterPro" id="IPR001182">
    <property type="entry name" value="FtsW/RodA"/>
</dbReference>
<comment type="catalytic activity">
    <reaction evidence="8">
        <text>[GlcNAc-(1-&gt;4)-Mur2Ac(oyl-L-Ala-gamma-D-Glu-L-Lys-D-Ala-D-Ala)](n)-di-trans,octa-cis-undecaprenyl diphosphate + beta-D-GlcNAc-(1-&gt;4)-Mur2Ac(oyl-L-Ala-gamma-D-Glu-L-Lys-D-Ala-D-Ala)-di-trans,octa-cis-undecaprenyl diphosphate = [GlcNAc-(1-&gt;4)-Mur2Ac(oyl-L-Ala-gamma-D-Glu-L-Lys-D-Ala-D-Ala)](n+1)-di-trans,octa-cis-undecaprenyl diphosphate + di-trans,octa-cis-undecaprenyl diphosphate + H(+)</text>
        <dbReference type="Rhea" id="RHEA:23708"/>
        <dbReference type="Rhea" id="RHEA-COMP:9602"/>
        <dbReference type="Rhea" id="RHEA-COMP:9603"/>
        <dbReference type="ChEBI" id="CHEBI:15378"/>
        <dbReference type="ChEBI" id="CHEBI:58405"/>
        <dbReference type="ChEBI" id="CHEBI:60033"/>
        <dbReference type="ChEBI" id="CHEBI:78435"/>
        <dbReference type="EC" id="2.4.99.28"/>
    </reaction>
</comment>
<comment type="caution">
    <text evidence="10">The sequence shown here is derived from an EMBL/GenBank/DDBJ whole genome shotgun (WGS) entry which is preliminary data.</text>
</comment>
<evidence type="ECO:0000256" key="5">
    <source>
        <dbReference type="ARBA" id="ARBA00022989"/>
    </source>
</evidence>
<protein>
    <recommendedName>
        <fullName evidence="7">peptidoglycan glycosyltransferase</fullName>
        <ecNumber evidence="7">2.4.99.28</ecNumber>
    </recommendedName>
</protein>
<dbReference type="PANTHER" id="PTHR30474:SF14">
    <property type="entry name" value="CELL CYCLE PROTEIN"/>
    <property type="match status" value="1"/>
</dbReference>
<feature type="transmembrane region" description="Helical" evidence="9">
    <location>
        <begin position="360"/>
        <end position="380"/>
    </location>
</feature>
<organism evidence="10 11">
    <name type="scientific">Nocardioides hwasunensis</name>
    <dbReference type="NCBI Taxonomy" id="397258"/>
    <lineage>
        <taxon>Bacteria</taxon>
        <taxon>Bacillati</taxon>
        <taxon>Actinomycetota</taxon>
        <taxon>Actinomycetes</taxon>
        <taxon>Propionibacteriales</taxon>
        <taxon>Nocardioidaceae</taxon>
        <taxon>Nocardioides</taxon>
    </lineage>
</organism>
<evidence type="ECO:0000256" key="6">
    <source>
        <dbReference type="ARBA" id="ARBA00023136"/>
    </source>
</evidence>
<keyword evidence="4" id="KW-0133">Cell shape</keyword>
<gene>
    <name evidence="10" type="primary">rodA</name>
    <name evidence="10" type="ORF">IEZ25_00620</name>
</gene>
<evidence type="ECO:0000256" key="4">
    <source>
        <dbReference type="ARBA" id="ARBA00022960"/>
    </source>
</evidence>
<dbReference type="InterPro" id="IPR011923">
    <property type="entry name" value="RodA/MrdB"/>
</dbReference>
<proteinExistence type="predicted"/>
<evidence type="ECO:0000313" key="11">
    <source>
        <dbReference type="Proteomes" id="UP000649289"/>
    </source>
</evidence>
<dbReference type="Proteomes" id="UP000649289">
    <property type="component" value="Unassembled WGS sequence"/>
</dbReference>
<dbReference type="Pfam" id="PF01098">
    <property type="entry name" value="FTSW_RODA_SPOVE"/>
    <property type="match status" value="1"/>
</dbReference>
<feature type="transmembrane region" description="Helical" evidence="9">
    <location>
        <begin position="322"/>
        <end position="340"/>
    </location>
</feature>
<keyword evidence="3 9" id="KW-0812">Transmembrane</keyword>
<dbReference type="InterPro" id="IPR018365">
    <property type="entry name" value="Cell_cycle_FtsW-rel_CS"/>
</dbReference>
<feature type="transmembrane region" description="Helical" evidence="9">
    <location>
        <begin position="88"/>
        <end position="111"/>
    </location>
</feature>
<evidence type="ECO:0000256" key="3">
    <source>
        <dbReference type="ARBA" id="ARBA00022692"/>
    </source>
</evidence>
<comment type="pathway">
    <text evidence="2">Cell wall biogenesis; peptidoglycan biosynthesis.</text>
</comment>
<feature type="transmembrane region" description="Helical" evidence="9">
    <location>
        <begin position="25"/>
        <end position="45"/>
    </location>
</feature>
<name>A0ABR8MDD7_9ACTN</name>
<feature type="transmembrane region" description="Helical" evidence="9">
    <location>
        <begin position="293"/>
        <end position="310"/>
    </location>
</feature>
<dbReference type="PROSITE" id="PS00428">
    <property type="entry name" value="FTSW_RODA_SPOVE"/>
    <property type="match status" value="1"/>
</dbReference>
<sequence length="389" mass="40266">MTITTNRPARPGQATSSFRAPGLDWVLMAASLALITMGSLLVWSATSTRADLTGGDPGAYLRKQLVNVAIGLVLMVAVTATDHRWVRILAPLAYVASVGGLVMVLVAGTTINGSRSWLQVGGMSIQPSEFAKLAVVIGMALVVAERTERRWGRRVGSLEVVAMLAIAGLPAALILLQPDLGTMLVLSATVFGVLAIAGAGRAWLAGLSLAAVVGAVVAVSMDVLKPYQVDRFLAFTNPGLDPRGAGYNTEQARIAVGNGGLLGQGLFGGSQTRSGFVPEQHTDFIFTVAGEELGLVGAGVLILLLAVVIWRALAISAGAGDLFGRVAAAGIACWFGYQAFQNIGMCLGIMPVTGVPLPFVSYGGSSLFAGMLALGLLQNIHLRSTSPTR</sequence>